<accession>A0A2U4EZ79</accession>
<feature type="transmembrane region" description="Helical" evidence="1">
    <location>
        <begin position="408"/>
        <end position="427"/>
    </location>
</feature>
<evidence type="ECO:0000256" key="1">
    <source>
        <dbReference type="SAM" id="Phobius"/>
    </source>
</evidence>
<sequence>MTILNVDEINKYGITEQPTVYNSEEELIKWLKYDLLQQALNKGKKTDENNIITITDEEEKYYTLNIGAINNKVKNKIQIHFYLEDAILYFSAKKENKYELNYNINFENIIVSYGLCIQNFNFNGSVYFINTIIKSKVGFYDSNFNKILVFSNCNFYKCFTLEFNKIKFNGGLLFSNCEFQCRVEIKKSEFNGISFLIGNTFKYILKFIESELNNIICFYISDFELDLKFVNTAINRVMYFRGSKINELTFNEVKFNDNSILSIDNNFIDNSFYDSLFNYFLNKEKLKNKNNKINKVSFYNIIINGKIDLQNIEVNEADFKGSLISRGLINTINFKVHQFANRESVSLLKHQAYARNNVIDALQYQSQEVELHKEELKEQFKKDKNLKTLGDILSIELSSLYSDNGQNWIRAFIITLLTNLTFFGFYFSIINNTWHFILSIFIILLLSIKFIKKEIQIYVYLLILIISGIVFGKVPLKITYDLFMGQDLTSNFIYNFFFFLNPTDYKGLEILSGQNYIKQFFAGISYFIGKIAFWYGSVQTVTAFRKFAKGA</sequence>
<dbReference type="GeneID" id="66487994"/>
<name>A0A2U4EZ79_9SPIR</name>
<dbReference type="RefSeq" id="WP_008724150.1">
    <property type="nucleotide sequence ID" value="NZ_JH994111.1"/>
</dbReference>
<proteinExistence type="predicted"/>
<evidence type="ECO:0000313" key="2">
    <source>
        <dbReference type="EMBL" id="EKV56942.1"/>
    </source>
</evidence>
<dbReference type="STRING" id="1289135.A966_07884"/>
<gene>
    <name evidence="2" type="ORF">A966_07884</name>
</gene>
<feature type="transmembrane region" description="Helical" evidence="1">
    <location>
        <begin position="434"/>
        <end position="451"/>
    </location>
</feature>
<dbReference type="EMBL" id="ALNZ01000026">
    <property type="protein sequence ID" value="EKV56942.1"/>
    <property type="molecule type" value="Genomic_DNA"/>
</dbReference>
<feature type="transmembrane region" description="Helical" evidence="1">
    <location>
        <begin position="457"/>
        <end position="476"/>
    </location>
</feature>
<keyword evidence="1" id="KW-1133">Transmembrane helix</keyword>
<dbReference type="OrthoDB" id="306902at2"/>
<evidence type="ECO:0000313" key="3">
    <source>
        <dbReference type="Proteomes" id="UP000011663"/>
    </source>
</evidence>
<protein>
    <submittedName>
        <fullName evidence="2">Uncharacterized protein</fullName>
    </submittedName>
</protein>
<keyword evidence="1" id="KW-0812">Transmembrane</keyword>
<dbReference type="Proteomes" id="UP000011663">
    <property type="component" value="Unassembled WGS sequence"/>
</dbReference>
<keyword evidence="1" id="KW-0472">Membrane</keyword>
<comment type="caution">
    <text evidence="2">The sequence shown here is derived from an EMBL/GenBank/DDBJ whole genome shotgun (WGS) entry which is preliminary data.</text>
</comment>
<dbReference type="AlphaFoldDB" id="A0A2U4EZ79"/>
<organism evidence="2 3">
    <name type="scientific">Brachyspira hampsonii 30446</name>
    <dbReference type="NCBI Taxonomy" id="1289135"/>
    <lineage>
        <taxon>Bacteria</taxon>
        <taxon>Pseudomonadati</taxon>
        <taxon>Spirochaetota</taxon>
        <taxon>Spirochaetia</taxon>
        <taxon>Brachyspirales</taxon>
        <taxon>Brachyspiraceae</taxon>
        <taxon>Brachyspira</taxon>
    </lineage>
</organism>
<reference evidence="2 3" key="1">
    <citation type="submission" date="2012-07" db="EMBL/GenBank/DDBJ databases">
        <title>Genome sequence of Brachyspira sp. 30446, isolated from a pig with mucohaemorrhagic colitis.</title>
        <authorList>
            <person name="Rubin J.E."/>
            <person name="Fernando C."/>
            <person name="Harding J.C.S."/>
            <person name="Hill J.E."/>
        </authorList>
    </citation>
    <scope>NUCLEOTIDE SEQUENCE [LARGE SCALE GENOMIC DNA]</scope>
    <source>
        <strain evidence="2 3">30446</strain>
    </source>
</reference>